<evidence type="ECO:0000259" key="2">
    <source>
        <dbReference type="PROSITE" id="PS50164"/>
    </source>
</evidence>
<dbReference type="Proteomes" id="UP000239872">
    <property type="component" value="Unassembled WGS sequence"/>
</dbReference>
<dbReference type="PROSITE" id="PS50164">
    <property type="entry name" value="GIY_YIG"/>
    <property type="match status" value="1"/>
</dbReference>
<organism evidence="3 4">
    <name type="scientific">Flavipsychrobacter stenotrophus</name>
    <dbReference type="NCBI Taxonomy" id="2077091"/>
    <lineage>
        <taxon>Bacteria</taxon>
        <taxon>Pseudomonadati</taxon>
        <taxon>Bacteroidota</taxon>
        <taxon>Chitinophagia</taxon>
        <taxon>Chitinophagales</taxon>
        <taxon>Chitinophagaceae</taxon>
        <taxon>Flavipsychrobacter</taxon>
    </lineage>
</organism>
<dbReference type="CDD" id="cd10449">
    <property type="entry name" value="GIY-YIG_SLX1_like"/>
    <property type="match status" value="1"/>
</dbReference>
<name>A0A2S7ST10_9BACT</name>
<dbReference type="InterPro" id="IPR035901">
    <property type="entry name" value="GIY-YIG_endonuc_sf"/>
</dbReference>
<sequence length="92" mass="10826">MEFTVYILYSFKTDKYYIGHTGNMDDRLMRHNGGRSTATKSGVPWLLKYTEKYASKTDAYRREMEIKAWKSRKMIESLIFKHSSAGSEHPDH</sequence>
<accession>A0A2S7ST10</accession>
<evidence type="ECO:0000313" key="4">
    <source>
        <dbReference type="Proteomes" id="UP000239872"/>
    </source>
</evidence>
<gene>
    <name evidence="3" type="ORF">CJD36_018285</name>
</gene>
<dbReference type="Gene3D" id="3.40.1440.10">
    <property type="entry name" value="GIY-YIG endonuclease"/>
    <property type="match status" value="1"/>
</dbReference>
<dbReference type="Pfam" id="PF01541">
    <property type="entry name" value="GIY-YIG"/>
    <property type="match status" value="1"/>
</dbReference>
<dbReference type="OrthoDB" id="1495241at2"/>
<dbReference type="InterPro" id="IPR000305">
    <property type="entry name" value="GIY-YIG_endonuc"/>
</dbReference>
<evidence type="ECO:0000313" key="3">
    <source>
        <dbReference type="EMBL" id="PQJ09874.1"/>
    </source>
</evidence>
<reference evidence="3 4" key="1">
    <citation type="submission" date="2018-01" db="EMBL/GenBank/DDBJ databases">
        <title>A novel member of the phylum Bacteroidetes isolated from glacier ice.</title>
        <authorList>
            <person name="Liu Q."/>
            <person name="Xin Y.-H."/>
        </authorList>
    </citation>
    <scope>NUCLEOTIDE SEQUENCE [LARGE SCALE GENOMIC DNA]</scope>
    <source>
        <strain evidence="3 4">RB1R16</strain>
    </source>
</reference>
<keyword evidence="4" id="KW-1185">Reference proteome</keyword>
<dbReference type="RefSeq" id="WP_105040646.1">
    <property type="nucleotide sequence ID" value="NZ_PPSL01000005.1"/>
</dbReference>
<protein>
    <submittedName>
        <fullName evidence="3">Excinuclease ABC subunit C</fullName>
    </submittedName>
</protein>
<dbReference type="AlphaFoldDB" id="A0A2S7ST10"/>
<dbReference type="EMBL" id="PPSL01000005">
    <property type="protein sequence ID" value="PQJ09874.1"/>
    <property type="molecule type" value="Genomic_DNA"/>
</dbReference>
<dbReference type="SUPFAM" id="SSF82771">
    <property type="entry name" value="GIY-YIG endonuclease"/>
    <property type="match status" value="1"/>
</dbReference>
<comment type="caution">
    <text evidence="3">The sequence shown here is derived from an EMBL/GenBank/DDBJ whole genome shotgun (WGS) entry which is preliminary data.</text>
</comment>
<dbReference type="PANTHER" id="PTHR34477:SF1">
    <property type="entry name" value="UPF0213 PROTEIN YHBQ"/>
    <property type="match status" value="1"/>
</dbReference>
<evidence type="ECO:0000256" key="1">
    <source>
        <dbReference type="ARBA" id="ARBA00007435"/>
    </source>
</evidence>
<dbReference type="InterPro" id="IPR050190">
    <property type="entry name" value="UPF0213_domain"/>
</dbReference>
<feature type="domain" description="GIY-YIG" evidence="2">
    <location>
        <begin position="1"/>
        <end position="76"/>
    </location>
</feature>
<dbReference type="PANTHER" id="PTHR34477">
    <property type="entry name" value="UPF0213 PROTEIN YHBQ"/>
    <property type="match status" value="1"/>
</dbReference>
<proteinExistence type="inferred from homology"/>
<comment type="similarity">
    <text evidence="1">Belongs to the UPF0213 family.</text>
</comment>